<gene>
    <name evidence="3" type="ORF">CCASEI_12460</name>
</gene>
<accession>A0ABM5PSQ7</accession>
<keyword evidence="2" id="KW-1133">Transmembrane helix</keyword>
<evidence type="ECO:0008006" key="5">
    <source>
        <dbReference type="Google" id="ProtNLM"/>
    </source>
</evidence>
<dbReference type="RefSeq" id="WP_025388149.1">
    <property type="nucleotide sequence ID" value="NZ_CP004350.1"/>
</dbReference>
<reference evidence="4" key="1">
    <citation type="submission" date="2013-02" db="EMBL/GenBank/DDBJ databases">
        <title>The complete genome sequence of Corynebacterium casei LMG S-19264 (=DSM 44701).</title>
        <authorList>
            <person name="Ruckert C."/>
            <person name="Albersmeier A."/>
            <person name="Kalinowski J."/>
        </authorList>
    </citation>
    <scope>NUCLEOTIDE SEQUENCE [LARGE SCALE GENOMIC DNA]</scope>
    <source>
        <strain evidence="4">LMG S-19264</strain>
    </source>
</reference>
<evidence type="ECO:0000256" key="2">
    <source>
        <dbReference type="SAM" id="Phobius"/>
    </source>
</evidence>
<keyword evidence="2" id="KW-0812">Transmembrane</keyword>
<evidence type="ECO:0000313" key="4">
    <source>
        <dbReference type="Proteomes" id="UP000019226"/>
    </source>
</evidence>
<keyword evidence="2" id="KW-0472">Membrane</keyword>
<feature type="region of interest" description="Disordered" evidence="1">
    <location>
        <begin position="42"/>
        <end position="118"/>
    </location>
</feature>
<dbReference type="Proteomes" id="UP000019226">
    <property type="component" value="Chromosome"/>
</dbReference>
<evidence type="ECO:0000256" key="1">
    <source>
        <dbReference type="SAM" id="MobiDB-lite"/>
    </source>
</evidence>
<proteinExistence type="predicted"/>
<dbReference type="EMBL" id="CP004350">
    <property type="protein sequence ID" value="AHI21042.1"/>
    <property type="molecule type" value="Genomic_DNA"/>
</dbReference>
<keyword evidence="4" id="KW-1185">Reference proteome</keyword>
<dbReference type="GeneID" id="82878591"/>
<organism evidence="3 4">
    <name type="scientific">Corynebacterium casei LMG S-19264</name>
    <dbReference type="NCBI Taxonomy" id="1285583"/>
    <lineage>
        <taxon>Bacteria</taxon>
        <taxon>Bacillati</taxon>
        <taxon>Actinomycetota</taxon>
        <taxon>Actinomycetes</taxon>
        <taxon>Mycobacteriales</taxon>
        <taxon>Corynebacteriaceae</taxon>
        <taxon>Corynebacterium</taxon>
    </lineage>
</organism>
<sequence length="251" mass="27163">MSNPNQSSDKLPREIYMRRRIAAFVVILVVVVGLLIAFSAFGGNNDDETAAPESTPVSAPENSEDEGAGSEGSEEIESESAEPSAANDEEANRDQARDGESEESSNDSNSSNIDPALADKDSCELSDLVIRASSDATTYPNGVQPNFGMTVVNPTGADCDINLDEETLRFEVYRISDNQRMWTDTDCYDSVQTGTYNFPAGEKRSFDAVWSRLASERGGDCGQRPVVEPGAYFLHTVIGDNASEPYTFNLA</sequence>
<feature type="compositionally biased region" description="Acidic residues" evidence="1">
    <location>
        <begin position="62"/>
        <end position="80"/>
    </location>
</feature>
<protein>
    <recommendedName>
        <fullName evidence="5">Secreted protein</fullName>
    </recommendedName>
</protein>
<feature type="transmembrane region" description="Helical" evidence="2">
    <location>
        <begin position="21"/>
        <end position="41"/>
    </location>
</feature>
<evidence type="ECO:0000313" key="3">
    <source>
        <dbReference type="EMBL" id="AHI21042.1"/>
    </source>
</evidence>
<name>A0ABM5PSQ7_9CORY</name>
<feature type="compositionally biased region" description="Basic and acidic residues" evidence="1">
    <location>
        <begin position="90"/>
        <end position="99"/>
    </location>
</feature>